<keyword evidence="4 6" id="KW-1133">Transmembrane helix</keyword>
<dbReference type="PANTHER" id="PTHR30250:SF11">
    <property type="entry name" value="O-ANTIGEN TRANSPORTER-RELATED"/>
    <property type="match status" value="1"/>
</dbReference>
<dbReference type="Pfam" id="PF13440">
    <property type="entry name" value="Polysacc_synt_3"/>
    <property type="match status" value="1"/>
</dbReference>
<dbReference type="RefSeq" id="WP_142456232.1">
    <property type="nucleotide sequence ID" value="NZ_FXTP01000021.1"/>
</dbReference>
<dbReference type="PANTHER" id="PTHR30250">
    <property type="entry name" value="PST FAMILY PREDICTED COLANIC ACID TRANSPORTER"/>
    <property type="match status" value="1"/>
</dbReference>
<feature type="transmembrane region" description="Helical" evidence="6">
    <location>
        <begin position="12"/>
        <end position="36"/>
    </location>
</feature>
<feature type="transmembrane region" description="Helical" evidence="6">
    <location>
        <begin position="288"/>
        <end position="311"/>
    </location>
</feature>
<feature type="transmembrane region" description="Helical" evidence="6">
    <location>
        <begin position="176"/>
        <end position="194"/>
    </location>
</feature>
<keyword evidence="2" id="KW-1003">Cell membrane</keyword>
<proteinExistence type="predicted"/>
<dbReference type="InterPro" id="IPR050833">
    <property type="entry name" value="Poly_Biosynth_Transport"/>
</dbReference>
<evidence type="ECO:0000313" key="8">
    <source>
        <dbReference type="Proteomes" id="UP000317557"/>
    </source>
</evidence>
<dbReference type="AlphaFoldDB" id="A0A521FKL6"/>
<feature type="transmembrane region" description="Helical" evidence="6">
    <location>
        <begin position="323"/>
        <end position="342"/>
    </location>
</feature>
<keyword evidence="8" id="KW-1185">Reference proteome</keyword>
<evidence type="ECO:0000256" key="2">
    <source>
        <dbReference type="ARBA" id="ARBA00022475"/>
    </source>
</evidence>
<gene>
    <name evidence="7" type="ORF">SAMN06265219_12126</name>
</gene>
<dbReference type="Proteomes" id="UP000317557">
    <property type="component" value="Unassembled WGS sequence"/>
</dbReference>
<evidence type="ECO:0000313" key="7">
    <source>
        <dbReference type="EMBL" id="SMO96705.1"/>
    </source>
</evidence>
<accession>A0A521FKL6</accession>
<feature type="transmembrane region" description="Helical" evidence="6">
    <location>
        <begin position="378"/>
        <end position="395"/>
    </location>
</feature>
<evidence type="ECO:0000256" key="6">
    <source>
        <dbReference type="SAM" id="Phobius"/>
    </source>
</evidence>
<evidence type="ECO:0000256" key="1">
    <source>
        <dbReference type="ARBA" id="ARBA00004651"/>
    </source>
</evidence>
<dbReference type="EMBL" id="FXTP01000021">
    <property type="protein sequence ID" value="SMO96705.1"/>
    <property type="molecule type" value="Genomic_DNA"/>
</dbReference>
<evidence type="ECO:0000256" key="4">
    <source>
        <dbReference type="ARBA" id="ARBA00022989"/>
    </source>
</evidence>
<comment type="subcellular location">
    <subcellularLocation>
        <location evidence="1">Cell membrane</location>
        <topology evidence="1">Multi-pass membrane protein</topology>
    </subcellularLocation>
</comment>
<feature type="transmembrane region" description="Helical" evidence="6">
    <location>
        <begin position="80"/>
        <end position="102"/>
    </location>
</feature>
<dbReference type="OrthoDB" id="9800982at2"/>
<feature type="transmembrane region" description="Helical" evidence="6">
    <location>
        <begin position="354"/>
        <end position="372"/>
    </location>
</feature>
<feature type="transmembrane region" description="Helical" evidence="6">
    <location>
        <begin position="42"/>
        <end position="60"/>
    </location>
</feature>
<protein>
    <submittedName>
        <fullName evidence="7">Membrane protein involved in the export of O-antigen and teichoic acid</fullName>
    </submittedName>
</protein>
<keyword evidence="3 6" id="KW-0812">Transmembrane</keyword>
<evidence type="ECO:0000256" key="3">
    <source>
        <dbReference type="ARBA" id="ARBA00022692"/>
    </source>
</evidence>
<feature type="transmembrane region" description="Helical" evidence="6">
    <location>
        <begin position="108"/>
        <end position="128"/>
    </location>
</feature>
<evidence type="ECO:0000256" key="5">
    <source>
        <dbReference type="ARBA" id="ARBA00023136"/>
    </source>
</evidence>
<dbReference type="GO" id="GO:0005886">
    <property type="term" value="C:plasma membrane"/>
    <property type="evidence" value="ECO:0007669"/>
    <property type="project" value="UniProtKB-SubCell"/>
</dbReference>
<organism evidence="7 8">
    <name type="scientific">Gracilimonas mengyeensis</name>
    <dbReference type="NCBI Taxonomy" id="1302730"/>
    <lineage>
        <taxon>Bacteria</taxon>
        <taxon>Pseudomonadati</taxon>
        <taxon>Balneolota</taxon>
        <taxon>Balneolia</taxon>
        <taxon>Balneolales</taxon>
        <taxon>Balneolaceae</taxon>
        <taxon>Gracilimonas</taxon>
    </lineage>
</organism>
<reference evidence="7 8" key="1">
    <citation type="submission" date="2017-05" db="EMBL/GenBank/DDBJ databases">
        <authorList>
            <person name="Varghese N."/>
            <person name="Submissions S."/>
        </authorList>
    </citation>
    <scope>NUCLEOTIDE SEQUENCE [LARGE SCALE GENOMIC DNA]</scope>
    <source>
        <strain evidence="7 8">DSM 21985</strain>
    </source>
</reference>
<keyword evidence="5 6" id="KW-0472">Membrane</keyword>
<sequence>MRATLVKGFSHLLSKSVIASAVGFLSTLLVIYLIGVEEYGKFAGAFAVVLFLELLLKFEIKLVLLKADPEEEPSLYHTSFSLLMGISLVAILVVGLLLFFVPNSANPYKAFSFPLLVLIGTLPLAVVTEIPRAVLERKMRFPLISNQELGAALLQHTTTLLLIFIYESYLILVASWYVYVVSIAAFSFVASGYVPKLKISRESLTKLKNHSRHIFIQNLSVQAKKLANPVLVGYFAGAGGVGVVSFAEKIVQGFSFYKNAVQRVAASAAGAAEGNEARLRKLIIEGTLVQIVPIGIILLLGSVAVFGVSLWSGDDLWIWMNELYPFLATGFFYYILLTIPVIHLQMYDGLKDVTFFWMAFNVLFFLTAFFAIREWGIIGYGVAELAALPFYLLVFKSLKKRFGVMLSNDIVVVMLSIPIALFWYHIGYWSLFSLPMVFLFPELLKKYKQMWKDGWRD</sequence>
<name>A0A521FKL6_9BACT</name>